<dbReference type="InterPro" id="IPR002525">
    <property type="entry name" value="Transp_IS110-like_N"/>
</dbReference>
<dbReference type="PANTHER" id="PTHR33055">
    <property type="entry name" value="TRANSPOSASE FOR INSERTION SEQUENCE ELEMENT IS1111A"/>
    <property type="match status" value="1"/>
</dbReference>
<evidence type="ECO:0000313" key="4">
    <source>
        <dbReference type="Proteomes" id="UP000245489"/>
    </source>
</evidence>
<dbReference type="EMBL" id="QGGO01000037">
    <property type="protein sequence ID" value="PWK17175.1"/>
    <property type="molecule type" value="Genomic_DNA"/>
</dbReference>
<accession>A0A316DH18</accession>
<dbReference type="OrthoDB" id="964423at2"/>
<gene>
    <name evidence="3" type="ORF">LV89_04461</name>
</gene>
<dbReference type="Pfam" id="PF02371">
    <property type="entry name" value="Transposase_20"/>
    <property type="match status" value="1"/>
</dbReference>
<dbReference type="InterPro" id="IPR047650">
    <property type="entry name" value="Transpos_IS110"/>
</dbReference>
<dbReference type="Pfam" id="PF01548">
    <property type="entry name" value="DEDD_Tnp_IS110"/>
    <property type="match status" value="1"/>
</dbReference>
<protein>
    <submittedName>
        <fullName evidence="3">Transposase</fullName>
    </submittedName>
</protein>
<dbReference type="GO" id="GO:0006313">
    <property type="term" value="P:DNA transposition"/>
    <property type="evidence" value="ECO:0007669"/>
    <property type="project" value="InterPro"/>
</dbReference>
<evidence type="ECO:0000259" key="1">
    <source>
        <dbReference type="Pfam" id="PF01548"/>
    </source>
</evidence>
<dbReference type="InterPro" id="IPR003346">
    <property type="entry name" value="Transposase_20"/>
</dbReference>
<feature type="domain" description="Transposase IS110-like N-terminal" evidence="1">
    <location>
        <begin position="6"/>
        <end position="161"/>
    </location>
</feature>
<proteinExistence type="predicted"/>
<comment type="caution">
    <text evidence="3">The sequence shown here is derived from an EMBL/GenBank/DDBJ whole genome shotgun (WGS) entry which is preliminary data.</text>
</comment>
<reference evidence="3 4" key="1">
    <citation type="submission" date="2018-05" db="EMBL/GenBank/DDBJ databases">
        <title>Genomic Encyclopedia of Archaeal and Bacterial Type Strains, Phase II (KMG-II): from individual species to whole genera.</title>
        <authorList>
            <person name="Goeker M."/>
        </authorList>
    </citation>
    <scope>NUCLEOTIDE SEQUENCE [LARGE SCALE GENOMIC DNA]</scope>
    <source>
        <strain evidence="3 4">DSM 22214</strain>
    </source>
</reference>
<name>A0A316DH18_9BACT</name>
<organism evidence="3 4">
    <name type="scientific">Arcicella aurantiaca</name>
    <dbReference type="NCBI Taxonomy" id="591202"/>
    <lineage>
        <taxon>Bacteria</taxon>
        <taxon>Pseudomonadati</taxon>
        <taxon>Bacteroidota</taxon>
        <taxon>Cytophagia</taxon>
        <taxon>Cytophagales</taxon>
        <taxon>Flectobacillaceae</taxon>
        <taxon>Arcicella</taxon>
    </lineage>
</organism>
<dbReference type="AlphaFoldDB" id="A0A316DH18"/>
<evidence type="ECO:0000313" key="3">
    <source>
        <dbReference type="EMBL" id="PWK17175.1"/>
    </source>
</evidence>
<dbReference type="NCBIfam" id="NF033542">
    <property type="entry name" value="transpos_IS110"/>
    <property type="match status" value="1"/>
</dbReference>
<sequence>MAKYAVGLDISSKKINACLSFIDDVQMVKVISSKVINNTKKGFEELIVWIKKHKKDEKYQLIIGMEATGVYYEECAYYLFEQNFSVVVVLPNKAKKYMQAMGVKSKNDIIDAKSLAQMFAERHFKLWQPMGKFFYILRSMTRHQEALKSIKNVFSNQLHALKRGVYVDKTIVKQIQKQIDLTDKQITAIEAKISLHIKSDPEVEKKVTNIAFIKGVGILTIAVLIAETNGFILFENASQLVSYAGYDVVENQSGKHTGKTRISKKGNSHIRRILHLPAFCVVRNKVAPFENLYKRTFENHKVKMKSYVAVQKKLLVIIYALWKNEVEFEKDFLKTNTREVKLDFPSLVNLSLAS</sequence>
<keyword evidence="4" id="KW-1185">Reference proteome</keyword>
<dbReference type="GO" id="GO:0003677">
    <property type="term" value="F:DNA binding"/>
    <property type="evidence" value="ECO:0007669"/>
    <property type="project" value="InterPro"/>
</dbReference>
<evidence type="ECO:0000259" key="2">
    <source>
        <dbReference type="Pfam" id="PF02371"/>
    </source>
</evidence>
<dbReference type="Proteomes" id="UP000245489">
    <property type="component" value="Unassembled WGS sequence"/>
</dbReference>
<dbReference type="RefSeq" id="WP_109745115.1">
    <property type="nucleotide sequence ID" value="NZ_QGGO01000037.1"/>
</dbReference>
<feature type="domain" description="Transposase IS116/IS110/IS902 C-terminal" evidence="2">
    <location>
        <begin position="210"/>
        <end position="293"/>
    </location>
</feature>
<dbReference type="GO" id="GO:0004803">
    <property type="term" value="F:transposase activity"/>
    <property type="evidence" value="ECO:0007669"/>
    <property type="project" value="InterPro"/>
</dbReference>
<dbReference type="PANTHER" id="PTHR33055:SF13">
    <property type="entry name" value="TRANSPOSASE"/>
    <property type="match status" value="1"/>
</dbReference>